<evidence type="ECO:0000256" key="1">
    <source>
        <dbReference type="ARBA" id="ARBA00022630"/>
    </source>
</evidence>
<feature type="domain" description="FAD/NAD(P)-binding" evidence="3">
    <location>
        <begin position="5"/>
        <end position="276"/>
    </location>
</feature>
<dbReference type="Pfam" id="PF07992">
    <property type="entry name" value="Pyr_redox_2"/>
    <property type="match status" value="1"/>
</dbReference>
<dbReference type="SUPFAM" id="SSF51905">
    <property type="entry name" value="FAD/NAD(P)-binding domain"/>
    <property type="match status" value="1"/>
</dbReference>
<proteinExistence type="predicted"/>
<reference evidence="4" key="1">
    <citation type="journal article" date="2020" name="mSystems">
        <title>Genome- and Community-Level Interaction Insights into Carbon Utilization and Element Cycling Functions of Hydrothermarchaeota in Hydrothermal Sediment.</title>
        <authorList>
            <person name="Zhou Z."/>
            <person name="Liu Y."/>
            <person name="Xu W."/>
            <person name="Pan J."/>
            <person name="Luo Z.H."/>
            <person name="Li M."/>
        </authorList>
    </citation>
    <scope>NUCLEOTIDE SEQUENCE [LARGE SCALE GENOMIC DNA]</scope>
    <source>
        <strain evidence="4">SpSt-774</strain>
    </source>
</reference>
<dbReference type="PROSITE" id="PS51257">
    <property type="entry name" value="PROKAR_LIPOPROTEIN"/>
    <property type="match status" value="1"/>
</dbReference>
<comment type="caution">
    <text evidence="4">The sequence shown here is derived from an EMBL/GenBank/DDBJ whole genome shotgun (WGS) entry which is preliminary data.</text>
</comment>
<dbReference type="AlphaFoldDB" id="A0A7C4TBY9"/>
<keyword evidence="2" id="KW-0560">Oxidoreductase</keyword>
<sequence length="289" mass="32548">MVDRYKVGIIGAGPAGIACAIQLRRYGIDFLLFEKNEPGGLLKNAFLVENYLGFPEGINGRRFVELILHQIKNQKINIINEEVLSVSYKNNEFHIITNKDAHRVKILVVASGTKPKILEIPGAPDCQSRIFYEISPLRKTKNKKIAIIGSGDAAFDYALSLSKNNKVLIMNRTRSVKSLPVLIQKALQNRNICYKTNIEVTGVELNNDDLTLYCSKDRVITVDYLIVAIGRVPNLNFFEKSIKQKIKMLEKRRKLYIIGDAKNGIFRQTAIAVSDGIRTAMEIYLSNGF</sequence>
<evidence type="ECO:0000256" key="2">
    <source>
        <dbReference type="ARBA" id="ARBA00023002"/>
    </source>
</evidence>
<keyword evidence="1" id="KW-0285">Flavoprotein</keyword>
<dbReference type="InterPro" id="IPR036188">
    <property type="entry name" value="FAD/NAD-bd_sf"/>
</dbReference>
<dbReference type="EMBL" id="DTGZ01000125">
    <property type="protein sequence ID" value="HGV97947.1"/>
    <property type="molecule type" value="Genomic_DNA"/>
</dbReference>
<accession>A0A7C4TBY9</accession>
<evidence type="ECO:0000313" key="4">
    <source>
        <dbReference type="EMBL" id="HGV97947.1"/>
    </source>
</evidence>
<organism evidence="4">
    <name type="scientific">candidate division WOR-3 bacterium</name>
    <dbReference type="NCBI Taxonomy" id="2052148"/>
    <lineage>
        <taxon>Bacteria</taxon>
        <taxon>Bacteria division WOR-3</taxon>
    </lineage>
</organism>
<gene>
    <name evidence="4" type="ORF">ENV60_06595</name>
</gene>
<dbReference type="PRINTS" id="PR00368">
    <property type="entry name" value="FADPNR"/>
</dbReference>
<dbReference type="InterPro" id="IPR023753">
    <property type="entry name" value="FAD/NAD-binding_dom"/>
</dbReference>
<dbReference type="PANTHER" id="PTHR48105">
    <property type="entry name" value="THIOREDOXIN REDUCTASE 1-RELATED-RELATED"/>
    <property type="match status" value="1"/>
</dbReference>
<protein>
    <submittedName>
        <fullName evidence="4">NAD(P)/FAD-dependent oxidoreductase</fullName>
    </submittedName>
</protein>
<dbReference type="InterPro" id="IPR050097">
    <property type="entry name" value="Ferredoxin-NADP_redctase_2"/>
</dbReference>
<evidence type="ECO:0000259" key="3">
    <source>
        <dbReference type="Pfam" id="PF07992"/>
    </source>
</evidence>
<name>A0A7C4TBY9_UNCW3</name>
<dbReference type="PRINTS" id="PR00469">
    <property type="entry name" value="PNDRDTASEII"/>
</dbReference>
<dbReference type="GO" id="GO:0016491">
    <property type="term" value="F:oxidoreductase activity"/>
    <property type="evidence" value="ECO:0007669"/>
    <property type="project" value="UniProtKB-KW"/>
</dbReference>
<dbReference type="Gene3D" id="3.50.50.60">
    <property type="entry name" value="FAD/NAD(P)-binding domain"/>
    <property type="match status" value="2"/>
</dbReference>